<organism evidence="3 4">
    <name type="scientific">Colletotrichum asianum</name>
    <dbReference type="NCBI Taxonomy" id="702518"/>
    <lineage>
        <taxon>Eukaryota</taxon>
        <taxon>Fungi</taxon>
        <taxon>Dikarya</taxon>
        <taxon>Ascomycota</taxon>
        <taxon>Pezizomycotina</taxon>
        <taxon>Sordariomycetes</taxon>
        <taxon>Hypocreomycetidae</taxon>
        <taxon>Glomerellales</taxon>
        <taxon>Glomerellaceae</taxon>
        <taxon>Colletotrichum</taxon>
        <taxon>Colletotrichum gloeosporioides species complex</taxon>
    </lineage>
</organism>
<evidence type="ECO:0000259" key="2">
    <source>
        <dbReference type="PROSITE" id="PS50020"/>
    </source>
</evidence>
<keyword evidence="4" id="KW-1185">Reference proteome</keyword>
<evidence type="ECO:0000313" key="4">
    <source>
        <dbReference type="Proteomes" id="UP000434172"/>
    </source>
</evidence>
<feature type="region of interest" description="Disordered" evidence="1">
    <location>
        <begin position="1"/>
        <end position="21"/>
    </location>
</feature>
<dbReference type="AlphaFoldDB" id="A0A8H3ZH75"/>
<name>A0A8H3ZH75_9PEZI</name>
<dbReference type="InterPro" id="IPR052895">
    <property type="entry name" value="HetReg/Transcr_Mod"/>
</dbReference>
<accession>A0A8H3ZH75</accession>
<dbReference type="PROSITE" id="PS50020">
    <property type="entry name" value="WW_DOMAIN_2"/>
    <property type="match status" value="1"/>
</dbReference>
<dbReference type="EMBL" id="WOWK01000180">
    <property type="protein sequence ID" value="KAF0315907.1"/>
    <property type="molecule type" value="Genomic_DNA"/>
</dbReference>
<feature type="compositionally biased region" description="Low complexity" evidence="1">
    <location>
        <begin position="10"/>
        <end position="20"/>
    </location>
</feature>
<evidence type="ECO:0000313" key="3">
    <source>
        <dbReference type="EMBL" id="KAF0315907.1"/>
    </source>
</evidence>
<comment type="caution">
    <text evidence="3">The sequence shown here is derived from an EMBL/GenBank/DDBJ whole genome shotgun (WGS) entry which is preliminary data.</text>
</comment>
<protein>
    <submittedName>
        <fullName evidence="3">Ankyrin and het domain protein</fullName>
    </submittedName>
</protein>
<dbReference type="InterPro" id="IPR010730">
    <property type="entry name" value="HET"/>
</dbReference>
<dbReference type="PANTHER" id="PTHR24148:SF73">
    <property type="entry name" value="HET DOMAIN PROTEIN (AFU_ORTHOLOGUE AFUA_8G01020)"/>
    <property type="match status" value="1"/>
</dbReference>
<dbReference type="OrthoDB" id="4850726at2759"/>
<evidence type="ECO:0000256" key="1">
    <source>
        <dbReference type="SAM" id="MobiDB-lite"/>
    </source>
</evidence>
<sequence length="644" mass="72285">MVQVPPASQTSDSTSSGTTDFVYRPLSQDEIRVLLFLPGDLGSPLRARITHQHFDPSVSTPDYEAMSYVWGELGETATLHIVDDDSNDIGTIRIRQNLASALRHIRHHTNDQQSLQARSLWCDAVCINQSNLTERAAQVQRMGAIYRHAQRVIFWLSAEDADVPRAMNILRNFSPDFDQQLPEADWRALITLLADAWFRRVWIRQEIWLANNSALFQSGNCELSWGEFCNGLKHLRSYTVDNQRALDGESQGYFREILETACDVALSKPRVNSFLYMLVMTRHCECEDERDGVYGLLGLQDLLQIEPDYSKTKSARDVYFDYTETYLRTVSIANILSMCEMADSPSWVPDLAVPVPSLGVYGIGSASSNTKTVYSISSNRKLAITGTHVGTVARKTSPMPPRPNLEDVQRTFASWVANSFPQGIQAHDGAAVDDMIATIARGHLKEDIAFDDTSLELWQLKDILLSGVPGHSPQQPSDLEAASRSRALDVFSKSMTGMQLVRTTAGKFALGTGAAREGDEIFVILGCNMPIIMRSVGNLKYRIVGACFMHSLIRFEGLLGPLPEGWKMIYKTFSRPVFIHPSGMITINDPRLEELPDGWEQKSEQTGRLLWRYGGEGDWEWFDPRMAPDRLRARGLRLVDLTIV</sequence>
<reference evidence="3 4" key="1">
    <citation type="submission" date="2019-12" db="EMBL/GenBank/DDBJ databases">
        <title>A genome sequence resource for the geographically widespread anthracnose pathogen Colletotrichum asianum.</title>
        <authorList>
            <person name="Meng Y."/>
        </authorList>
    </citation>
    <scope>NUCLEOTIDE SEQUENCE [LARGE SCALE GENOMIC DNA]</scope>
    <source>
        <strain evidence="3 4">ICMP 18580</strain>
    </source>
</reference>
<feature type="domain" description="WW" evidence="2">
    <location>
        <begin position="593"/>
        <end position="626"/>
    </location>
</feature>
<proteinExistence type="predicted"/>
<dbReference type="Pfam" id="PF06985">
    <property type="entry name" value="HET"/>
    <property type="match status" value="1"/>
</dbReference>
<gene>
    <name evidence="3" type="ORF">GQ607_016840</name>
</gene>
<dbReference type="Proteomes" id="UP000434172">
    <property type="component" value="Unassembled WGS sequence"/>
</dbReference>
<dbReference type="PANTHER" id="PTHR24148">
    <property type="entry name" value="ANKYRIN REPEAT DOMAIN-CONTAINING PROTEIN 39 HOMOLOG-RELATED"/>
    <property type="match status" value="1"/>
</dbReference>
<dbReference type="InterPro" id="IPR001202">
    <property type="entry name" value="WW_dom"/>
</dbReference>